<evidence type="ECO:0000313" key="1">
    <source>
        <dbReference type="EMBL" id="WHP06765.1"/>
    </source>
</evidence>
<reference evidence="1 2" key="1">
    <citation type="submission" date="2023-05" db="EMBL/GenBank/DDBJ databases">
        <title>The complete genome of Acinetobacter sp. nov KCTC 92772.</title>
        <authorList>
            <person name="Zhou G."/>
        </authorList>
    </citation>
    <scope>NUCLEOTIDE SEQUENCE [LARGE SCALE GENOMIC DNA]</scope>
    <source>
        <strain evidence="1 2">KCTC 92772</strain>
    </source>
</reference>
<protein>
    <submittedName>
        <fullName evidence="1">Phage virion morphogenesis protein</fullName>
    </submittedName>
</protein>
<dbReference type="EMBL" id="CP125669">
    <property type="protein sequence ID" value="WHP06765.1"/>
    <property type="molecule type" value="Genomic_DNA"/>
</dbReference>
<dbReference type="InterPro" id="IPR006522">
    <property type="entry name" value="Phage_virion_morphogenesis"/>
</dbReference>
<name>A0ABY8S4Y9_9GAMM</name>
<accession>A0ABY8S4Y9</accession>
<keyword evidence="2" id="KW-1185">Reference proteome</keyword>
<organism evidence="1 2">
    <name type="scientific">Acinetobacter corruptisaponis</name>
    <dbReference type="NCBI Taxonomy" id="3045147"/>
    <lineage>
        <taxon>Bacteria</taxon>
        <taxon>Pseudomonadati</taxon>
        <taxon>Pseudomonadota</taxon>
        <taxon>Gammaproteobacteria</taxon>
        <taxon>Moraxellales</taxon>
        <taxon>Moraxellaceae</taxon>
        <taxon>Acinetobacter</taxon>
    </lineage>
</organism>
<dbReference type="Proteomes" id="UP001229836">
    <property type="component" value="Chromosome"/>
</dbReference>
<dbReference type="RefSeq" id="WP_283268355.1">
    <property type="nucleotide sequence ID" value="NZ_CP125669.1"/>
</dbReference>
<dbReference type="Pfam" id="PF05069">
    <property type="entry name" value="Phage_tail_S"/>
    <property type="match status" value="1"/>
</dbReference>
<proteinExistence type="predicted"/>
<evidence type="ECO:0000313" key="2">
    <source>
        <dbReference type="Proteomes" id="UP001229836"/>
    </source>
</evidence>
<gene>
    <name evidence="1" type="ORF">QLH32_04650</name>
</gene>
<sequence length="167" mass="19102">MSDRQGFYFQGEEKLRDWLRKVEAKAGDHKALYDELGDILLEGVHDRFKRGVAPDGRPWQKSWRAIAQNGQTLRDTGRLLNSIRTRLNKNGVSILTDVLYAKLMHYGGTIRAKNKPYLVFKTPTGGWVKRKSITVPARPIFGVSEDDAQNMLLAIEEYLEDLLRDAK</sequence>